<name>A0A1D6FF19_MAIZE</name>
<reference evidence="2" key="1">
    <citation type="submission" date="2015-12" db="EMBL/GenBank/DDBJ databases">
        <title>Update maize B73 reference genome by single molecule sequencing technologies.</title>
        <authorList>
            <consortium name="Maize Genome Sequencing Project"/>
            <person name="Ware D."/>
        </authorList>
    </citation>
    <scope>NUCLEOTIDE SEQUENCE</scope>
    <source>
        <tissue evidence="2">Seedling</tissue>
    </source>
</reference>
<sequence>MGNQRYQPTRPSICPCQLRHWWQAHLCHGNGGTIDLDLNRSSADLRVHGSTRAQEAEGRRSREVAGSSMQGENRRDGKRVTMLIVDERRRMNRGGGVREPYRQIR</sequence>
<gene>
    <name evidence="2" type="ORF">ZEAMMB73_Zm00001d008731</name>
</gene>
<accession>A0A1D6FF19</accession>
<evidence type="ECO:0000313" key="2">
    <source>
        <dbReference type="EMBL" id="AQK90534.1"/>
    </source>
</evidence>
<organism evidence="2">
    <name type="scientific">Zea mays</name>
    <name type="common">Maize</name>
    <dbReference type="NCBI Taxonomy" id="4577"/>
    <lineage>
        <taxon>Eukaryota</taxon>
        <taxon>Viridiplantae</taxon>
        <taxon>Streptophyta</taxon>
        <taxon>Embryophyta</taxon>
        <taxon>Tracheophyta</taxon>
        <taxon>Spermatophyta</taxon>
        <taxon>Magnoliopsida</taxon>
        <taxon>Liliopsida</taxon>
        <taxon>Poales</taxon>
        <taxon>Poaceae</taxon>
        <taxon>PACMAD clade</taxon>
        <taxon>Panicoideae</taxon>
        <taxon>Andropogonodae</taxon>
        <taxon>Andropogoneae</taxon>
        <taxon>Tripsacinae</taxon>
        <taxon>Zea</taxon>
    </lineage>
</organism>
<feature type="compositionally biased region" description="Basic and acidic residues" evidence="1">
    <location>
        <begin position="72"/>
        <end position="89"/>
    </location>
</feature>
<evidence type="ECO:0000256" key="1">
    <source>
        <dbReference type="SAM" id="MobiDB-lite"/>
    </source>
</evidence>
<protein>
    <submittedName>
        <fullName evidence="2">Alba DNA/RNA-binding protein</fullName>
    </submittedName>
</protein>
<feature type="region of interest" description="Disordered" evidence="1">
    <location>
        <begin position="48"/>
        <end position="105"/>
    </location>
</feature>
<dbReference type="AlphaFoldDB" id="A0A1D6FF19"/>
<proteinExistence type="predicted"/>
<feature type="compositionally biased region" description="Basic and acidic residues" evidence="1">
    <location>
        <begin position="54"/>
        <end position="63"/>
    </location>
</feature>
<dbReference type="EMBL" id="CM000784">
    <property type="protein sequence ID" value="AQK90534.1"/>
    <property type="molecule type" value="Genomic_DNA"/>
</dbReference>